<gene>
    <name evidence="2" type="ORF">Pth03_69870</name>
</gene>
<accession>A0A8J3Y0H9</accession>
<proteinExistence type="predicted"/>
<dbReference type="Gene3D" id="1.20.120.520">
    <property type="entry name" value="nmb1532 protein domain like"/>
    <property type="match status" value="1"/>
</dbReference>
<dbReference type="RefSeq" id="WP_203948691.1">
    <property type="nucleotide sequence ID" value="NZ_BOOR01000068.1"/>
</dbReference>
<dbReference type="EMBL" id="BOOR01000068">
    <property type="protein sequence ID" value="GII58598.1"/>
    <property type="molecule type" value="Genomic_DNA"/>
</dbReference>
<evidence type="ECO:0000313" key="2">
    <source>
        <dbReference type="EMBL" id="GII58598.1"/>
    </source>
</evidence>
<keyword evidence="3" id="KW-1185">Reference proteome</keyword>
<name>A0A8J3Y0H9_9ACTN</name>
<dbReference type="InterPro" id="IPR012312">
    <property type="entry name" value="Hemerythrin-like"/>
</dbReference>
<dbReference type="PANTHER" id="PTHR38048:SF1">
    <property type="entry name" value="HEMERYTHRIN-LIKE DOMAIN-CONTAINING PROTEIN"/>
    <property type="match status" value="1"/>
</dbReference>
<organism evidence="2 3">
    <name type="scientific">Planotetraspora thailandica</name>
    <dbReference type="NCBI Taxonomy" id="487172"/>
    <lineage>
        <taxon>Bacteria</taxon>
        <taxon>Bacillati</taxon>
        <taxon>Actinomycetota</taxon>
        <taxon>Actinomycetes</taxon>
        <taxon>Streptosporangiales</taxon>
        <taxon>Streptosporangiaceae</taxon>
        <taxon>Planotetraspora</taxon>
    </lineage>
</organism>
<protein>
    <recommendedName>
        <fullName evidence="1">Hemerythrin-like domain-containing protein</fullName>
    </recommendedName>
</protein>
<dbReference type="Proteomes" id="UP000605992">
    <property type="component" value="Unassembled WGS sequence"/>
</dbReference>
<dbReference type="InterPro" id="IPR053206">
    <property type="entry name" value="Dimeric_xanthone_biosynth"/>
</dbReference>
<comment type="caution">
    <text evidence="2">The sequence shown here is derived from an EMBL/GenBank/DDBJ whole genome shotgun (WGS) entry which is preliminary data.</text>
</comment>
<feature type="domain" description="Hemerythrin-like" evidence="1">
    <location>
        <begin position="19"/>
        <end position="160"/>
    </location>
</feature>
<evidence type="ECO:0000313" key="3">
    <source>
        <dbReference type="Proteomes" id="UP000605992"/>
    </source>
</evidence>
<dbReference type="Pfam" id="PF01814">
    <property type="entry name" value="Hemerythrin"/>
    <property type="match status" value="1"/>
</dbReference>
<sequence>MKERTVAPGEHLVQELQWIHGILRQDLATIRELAAQAAGGASAVHITTTIRSLQTQSPLWQLRVNCLQYCQFVHHHHGLESAMLFPALRQADPSLARTVDRLESDHRKVSDLLDTVEAIAGLLGTDQDADARRRLAGALNELGAHLLEHLDFEERSISPTLRSWRRWPWE</sequence>
<dbReference type="CDD" id="cd12108">
    <property type="entry name" value="Hr-like"/>
    <property type="match status" value="1"/>
</dbReference>
<evidence type="ECO:0000259" key="1">
    <source>
        <dbReference type="Pfam" id="PF01814"/>
    </source>
</evidence>
<dbReference type="AlphaFoldDB" id="A0A8J3Y0H9"/>
<reference evidence="2" key="1">
    <citation type="submission" date="2021-01" db="EMBL/GenBank/DDBJ databases">
        <title>Whole genome shotgun sequence of Planotetraspora thailandica NBRC 104271.</title>
        <authorList>
            <person name="Komaki H."/>
            <person name="Tamura T."/>
        </authorList>
    </citation>
    <scope>NUCLEOTIDE SEQUENCE</scope>
    <source>
        <strain evidence="2">NBRC 104271</strain>
    </source>
</reference>
<dbReference type="PANTHER" id="PTHR38048">
    <property type="entry name" value="EXPRESSED PROTEIN"/>
    <property type="match status" value="1"/>
</dbReference>